<proteinExistence type="predicted"/>
<keyword evidence="9" id="KW-0732">Signal</keyword>
<accession>A0AAQ3T8J1</accession>
<dbReference type="InterPro" id="IPR050542">
    <property type="entry name" value="Glycosyl_Hydrlase18_Chitinase"/>
</dbReference>
<evidence type="ECO:0000313" key="12">
    <source>
        <dbReference type="Proteomes" id="UP001341281"/>
    </source>
</evidence>
<evidence type="ECO:0000256" key="4">
    <source>
        <dbReference type="ARBA" id="ARBA00023024"/>
    </source>
</evidence>
<dbReference type="GO" id="GO:0006032">
    <property type="term" value="P:chitin catabolic process"/>
    <property type="evidence" value="ECO:0007669"/>
    <property type="project" value="UniProtKB-KW"/>
</dbReference>
<evidence type="ECO:0000256" key="6">
    <source>
        <dbReference type="ARBA" id="ARBA00023295"/>
    </source>
</evidence>
<dbReference type="InterPro" id="IPR001579">
    <property type="entry name" value="Glyco_hydro_18_chit_AS"/>
</dbReference>
<evidence type="ECO:0000259" key="10">
    <source>
        <dbReference type="PROSITE" id="PS51910"/>
    </source>
</evidence>
<dbReference type="InterPro" id="IPR017853">
    <property type="entry name" value="GH"/>
</dbReference>
<dbReference type="FunFam" id="3.20.20.80:FF:000015">
    <property type="entry name" value="Acidic endochitinase SE2"/>
    <property type="match status" value="1"/>
</dbReference>
<feature type="signal peptide" evidence="9">
    <location>
        <begin position="1"/>
        <end position="27"/>
    </location>
</feature>
<comment type="catalytic activity">
    <reaction evidence="1">
        <text>Random endo-hydrolysis of N-acetyl-beta-D-glucosaminide (1-&gt;4)-beta-linkages in chitin and chitodextrins.</text>
        <dbReference type="EC" id="3.2.1.14"/>
    </reaction>
</comment>
<name>A0AAQ3T8J1_PASNO</name>
<dbReference type="PANTHER" id="PTHR45708:SF65">
    <property type="entry name" value="CHITINASE"/>
    <property type="match status" value="1"/>
</dbReference>
<feature type="chain" id="PRO_5042990041" description="chitinase" evidence="9">
    <location>
        <begin position="28"/>
        <end position="716"/>
    </location>
</feature>
<evidence type="ECO:0000256" key="3">
    <source>
        <dbReference type="ARBA" id="ARBA00022801"/>
    </source>
</evidence>
<organism evidence="11 12">
    <name type="scientific">Paspalum notatum var. saurae</name>
    <dbReference type="NCBI Taxonomy" id="547442"/>
    <lineage>
        <taxon>Eukaryota</taxon>
        <taxon>Viridiplantae</taxon>
        <taxon>Streptophyta</taxon>
        <taxon>Embryophyta</taxon>
        <taxon>Tracheophyta</taxon>
        <taxon>Spermatophyta</taxon>
        <taxon>Magnoliopsida</taxon>
        <taxon>Liliopsida</taxon>
        <taxon>Poales</taxon>
        <taxon>Poaceae</taxon>
        <taxon>PACMAD clade</taxon>
        <taxon>Panicoideae</taxon>
        <taxon>Andropogonodae</taxon>
        <taxon>Paspaleae</taxon>
        <taxon>Paspalinae</taxon>
        <taxon>Paspalum</taxon>
    </lineage>
</organism>
<keyword evidence="7" id="KW-0624">Polysaccharide degradation</keyword>
<dbReference type="AlphaFoldDB" id="A0AAQ3T8J1"/>
<dbReference type="CDD" id="cd02877">
    <property type="entry name" value="GH18_hevamine_XipI_class_III"/>
    <property type="match status" value="2"/>
</dbReference>
<keyword evidence="4" id="KW-0146">Chitin degradation</keyword>
<dbReference type="PROSITE" id="PS51910">
    <property type="entry name" value="GH18_2"/>
    <property type="match status" value="2"/>
</dbReference>
<feature type="domain" description="GH18" evidence="10">
    <location>
        <begin position="28"/>
        <end position="306"/>
    </location>
</feature>
<evidence type="ECO:0000256" key="7">
    <source>
        <dbReference type="ARBA" id="ARBA00023326"/>
    </source>
</evidence>
<dbReference type="EMBL" id="CP144748">
    <property type="protein sequence ID" value="WVZ68090.1"/>
    <property type="molecule type" value="Genomic_DNA"/>
</dbReference>
<keyword evidence="7" id="KW-0119">Carbohydrate metabolism</keyword>
<evidence type="ECO:0000256" key="9">
    <source>
        <dbReference type="SAM" id="SignalP"/>
    </source>
</evidence>
<keyword evidence="5" id="KW-1015">Disulfide bond</keyword>
<keyword evidence="6 8" id="KW-0326">Glycosidase</keyword>
<evidence type="ECO:0000313" key="11">
    <source>
        <dbReference type="EMBL" id="WVZ68090.1"/>
    </source>
</evidence>
<dbReference type="EC" id="3.2.1.14" evidence="2"/>
<gene>
    <name evidence="11" type="ORF">U9M48_017079</name>
</gene>
<feature type="non-terminal residue" evidence="11">
    <location>
        <position position="1"/>
    </location>
</feature>
<dbReference type="GO" id="GO:0008843">
    <property type="term" value="F:endochitinase activity"/>
    <property type="evidence" value="ECO:0007669"/>
    <property type="project" value="UniProtKB-EC"/>
</dbReference>
<keyword evidence="12" id="KW-1185">Reference proteome</keyword>
<evidence type="ECO:0000256" key="1">
    <source>
        <dbReference type="ARBA" id="ARBA00000822"/>
    </source>
</evidence>
<sequence length="716" mass="76333">MTRSNSFPAMLLAAVFAVAVLAAGARAGDIAIYWGQNGNEGTLAQACATGNYKFVNVAFLTTFGKGQTPVLNLAGHCDPASNGCTGVGDDIKACQRRGVKVLLSIGGGVGSYGLSSRDDARNVAAYLWDNYLGGASGSRPLGDAVLDGVDFDVEVGGSLYWDDLARALHSYSRRGRGRKPVYLAAAPQCPFPDASLGAALRTGLFDYVWVQFYNNPPCQYSATAGVGSLARAWAQWTSIKAGRVFLGLPAAPQAAGSGFVPATDLVAQVLPVVKNSTKYGGIMLWSRYYDGLTGYSDAVKAQPQAVHAPTMALVGRALATSQLIATLLLGLLVTGHAGGIAIYWGQGGQDGKEVSLSATCASRRYQFVILAFVFQFGQGRTPKLDLSDHCDASSGGCAVLSDDIRSCQRRGVKVLLSIGGGSSTVTYGLSSPADARAVAAYLWNSYLGGTSSTRPLGDAVLDGIDFDIELGGVKFWDNLARQAFPPAAGLCWMLVHVHMLDMLGTRHQHHGPCRDLKDMGKKGDKAVLLSAAPQCPFPDAWDGAAINTGLFDFVWVQFYNNPECQFSAGRSAFMDAWKQWESVPAKQIFLGLPASKDAAGTGFVPARQLTSQVLPLIRGSPKYGGVMLWSKFYDDATGYSSAIKSHVSDDRKLASVHAFVKCVGADARHGDWVRMFASGLVGRLYAYTVFCRLKMSRLRSLMDRKKPWAGLESIHI</sequence>
<dbReference type="SUPFAM" id="SSF51445">
    <property type="entry name" value="(Trans)glycosidases"/>
    <property type="match status" value="2"/>
</dbReference>
<evidence type="ECO:0000256" key="8">
    <source>
        <dbReference type="RuleBase" id="RU000489"/>
    </source>
</evidence>
<feature type="domain" description="GH18" evidence="10">
    <location>
        <begin position="338"/>
        <end position="650"/>
    </location>
</feature>
<evidence type="ECO:0000256" key="5">
    <source>
        <dbReference type="ARBA" id="ARBA00023157"/>
    </source>
</evidence>
<dbReference type="Gene3D" id="3.20.20.80">
    <property type="entry name" value="Glycosidases"/>
    <property type="match status" value="2"/>
</dbReference>
<dbReference type="Proteomes" id="UP001341281">
    <property type="component" value="Chromosome 04"/>
</dbReference>
<dbReference type="GO" id="GO:0005576">
    <property type="term" value="C:extracellular region"/>
    <property type="evidence" value="ECO:0007669"/>
    <property type="project" value="TreeGrafter"/>
</dbReference>
<dbReference type="GO" id="GO:0000272">
    <property type="term" value="P:polysaccharide catabolic process"/>
    <property type="evidence" value="ECO:0007669"/>
    <property type="project" value="UniProtKB-KW"/>
</dbReference>
<evidence type="ECO:0000256" key="2">
    <source>
        <dbReference type="ARBA" id="ARBA00012729"/>
    </source>
</evidence>
<dbReference type="Pfam" id="PF00704">
    <property type="entry name" value="Glyco_hydro_18"/>
    <property type="match status" value="2"/>
</dbReference>
<dbReference type="PROSITE" id="PS01095">
    <property type="entry name" value="GH18_1"/>
    <property type="match status" value="2"/>
</dbReference>
<reference evidence="11 12" key="1">
    <citation type="submission" date="2024-02" db="EMBL/GenBank/DDBJ databases">
        <title>High-quality chromosome-scale genome assembly of Pensacola bahiagrass (Paspalum notatum Flugge var. saurae).</title>
        <authorList>
            <person name="Vega J.M."/>
            <person name="Podio M."/>
            <person name="Orjuela J."/>
            <person name="Siena L.A."/>
            <person name="Pessino S.C."/>
            <person name="Combes M.C."/>
            <person name="Mariac C."/>
            <person name="Albertini E."/>
            <person name="Pupilli F."/>
            <person name="Ortiz J.P.A."/>
            <person name="Leblanc O."/>
        </authorList>
    </citation>
    <scope>NUCLEOTIDE SEQUENCE [LARGE SCALE GENOMIC DNA]</scope>
    <source>
        <strain evidence="11">R1</strain>
        <tissue evidence="11">Leaf</tissue>
    </source>
</reference>
<dbReference type="InterPro" id="IPR001223">
    <property type="entry name" value="Glyco_hydro18_cat"/>
</dbReference>
<dbReference type="InterPro" id="IPR045321">
    <property type="entry name" value="Cts1-like"/>
</dbReference>
<keyword evidence="3 8" id="KW-0378">Hydrolase</keyword>
<protein>
    <recommendedName>
        <fullName evidence="2">chitinase</fullName>
        <ecNumber evidence="2">3.2.1.14</ecNumber>
    </recommendedName>
</protein>
<dbReference type="PANTHER" id="PTHR45708">
    <property type="entry name" value="ENDOCHITINASE"/>
    <property type="match status" value="1"/>
</dbReference>